<dbReference type="InterPro" id="IPR011701">
    <property type="entry name" value="MFS"/>
</dbReference>
<evidence type="ECO:0000256" key="1">
    <source>
        <dbReference type="ARBA" id="ARBA00004651"/>
    </source>
</evidence>
<feature type="transmembrane region" description="Helical" evidence="8">
    <location>
        <begin position="21"/>
        <end position="44"/>
    </location>
</feature>
<evidence type="ECO:0000256" key="3">
    <source>
        <dbReference type="ARBA" id="ARBA00022475"/>
    </source>
</evidence>
<organism evidence="9 10">
    <name type="scientific">Celeribacter arenosi</name>
    <dbReference type="NCBI Taxonomy" id="792649"/>
    <lineage>
        <taxon>Bacteria</taxon>
        <taxon>Pseudomonadati</taxon>
        <taxon>Pseudomonadota</taxon>
        <taxon>Alphaproteobacteria</taxon>
        <taxon>Rhodobacterales</taxon>
        <taxon>Roseobacteraceae</taxon>
        <taxon>Celeribacter</taxon>
    </lineage>
</organism>
<dbReference type="Gene3D" id="1.20.1250.20">
    <property type="entry name" value="MFS general substrate transporter like domains"/>
    <property type="match status" value="1"/>
</dbReference>
<protein>
    <submittedName>
        <fullName evidence="9">Sugar efflux transporter</fullName>
    </submittedName>
</protein>
<keyword evidence="2" id="KW-0813">Transport</keyword>
<comment type="subcellular location">
    <subcellularLocation>
        <location evidence="1">Cell membrane</location>
        <topology evidence="1">Multi-pass membrane protein</topology>
    </subcellularLocation>
</comment>
<reference evidence="10" key="1">
    <citation type="journal article" date="2019" name="Int. J. Syst. Evol. Microbiol.">
        <title>The Global Catalogue of Microorganisms (GCM) 10K type strain sequencing project: providing services to taxonomists for standard genome sequencing and annotation.</title>
        <authorList>
            <consortium name="The Broad Institute Genomics Platform"/>
            <consortium name="The Broad Institute Genome Sequencing Center for Infectious Disease"/>
            <person name="Wu L."/>
            <person name="Ma J."/>
        </authorList>
    </citation>
    <scope>NUCLEOTIDE SEQUENCE [LARGE SCALE GENOMIC DNA]</scope>
    <source>
        <strain evidence="10">JCM 17190</strain>
    </source>
</reference>
<feature type="transmembrane region" description="Helical" evidence="8">
    <location>
        <begin position="261"/>
        <end position="281"/>
    </location>
</feature>
<feature type="transmembrane region" description="Helical" evidence="8">
    <location>
        <begin position="141"/>
        <end position="165"/>
    </location>
</feature>
<keyword evidence="3" id="KW-1003">Cell membrane</keyword>
<keyword evidence="6 8" id="KW-1133">Transmembrane helix</keyword>
<dbReference type="InterPro" id="IPR036259">
    <property type="entry name" value="MFS_trans_sf"/>
</dbReference>
<gene>
    <name evidence="9" type="ORF">GCM10022404_11150</name>
</gene>
<feature type="transmembrane region" description="Helical" evidence="8">
    <location>
        <begin position="222"/>
        <end position="241"/>
    </location>
</feature>
<dbReference type="PANTHER" id="PTHR23535">
    <property type="entry name" value="SUGAR EFFLUX TRANSPORTER A-RELATED"/>
    <property type="match status" value="1"/>
</dbReference>
<feature type="transmembrane region" description="Helical" evidence="8">
    <location>
        <begin position="171"/>
        <end position="193"/>
    </location>
</feature>
<dbReference type="EMBL" id="BAABDF010000005">
    <property type="protein sequence ID" value="GAA3862323.1"/>
    <property type="molecule type" value="Genomic_DNA"/>
</dbReference>
<feature type="transmembrane region" description="Helical" evidence="8">
    <location>
        <begin position="373"/>
        <end position="394"/>
    </location>
</feature>
<feature type="transmembrane region" description="Helical" evidence="8">
    <location>
        <begin position="104"/>
        <end position="129"/>
    </location>
</feature>
<name>A0ABP7K105_9RHOB</name>
<evidence type="ECO:0000256" key="7">
    <source>
        <dbReference type="ARBA" id="ARBA00023136"/>
    </source>
</evidence>
<accession>A0ABP7K105</accession>
<dbReference type="Pfam" id="PF07690">
    <property type="entry name" value="MFS_1"/>
    <property type="match status" value="1"/>
</dbReference>
<dbReference type="Proteomes" id="UP001399917">
    <property type="component" value="Unassembled WGS sequence"/>
</dbReference>
<keyword evidence="5 8" id="KW-0812">Transmembrane</keyword>
<feature type="transmembrane region" description="Helical" evidence="8">
    <location>
        <begin position="288"/>
        <end position="307"/>
    </location>
</feature>
<feature type="transmembrane region" description="Helical" evidence="8">
    <location>
        <begin position="50"/>
        <end position="72"/>
    </location>
</feature>
<proteinExistence type="predicted"/>
<sequence>MISALKVIYASRRLRACAITMFFIGAIAASIAPYQGLIAIKYFGFSDAQFAAIMIAGAAMSVAASLYVGIITDQWASRYNTALVCALIVSGAFALVYVTRAPWAYLLAACLLIPIGFSLMGQVFAIARVAVNERAPFERDAVMAVIRAGFAVPFIVILPLWSLFITEDADLITLYLAMAVAAAGALLTLIFVLPKDGTEGGVETKSGLTFRQSMAELLHPRVTLRLLLIATLVAANTAYMQTMGLIFDLAHPNGTARTAQLAALIAGLEIPFMALIPLATARASKSTVLLAAALIYSIFLFGFPLLAGTDFVWLLALPAAMGAAALLTLPIAYFQDLLAHRPGASSSLQTVNQVTSQLIAGSVFWVGTALAGYSLVMILAAALAIGAGVILRAADARAGVVQG</sequence>
<dbReference type="SUPFAM" id="SSF103473">
    <property type="entry name" value="MFS general substrate transporter"/>
    <property type="match status" value="1"/>
</dbReference>
<dbReference type="RefSeq" id="WP_344844708.1">
    <property type="nucleotide sequence ID" value="NZ_BAABDF010000005.1"/>
</dbReference>
<feature type="transmembrane region" description="Helical" evidence="8">
    <location>
        <begin position="313"/>
        <end position="334"/>
    </location>
</feature>
<evidence type="ECO:0000313" key="10">
    <source>
        <dbReference type="Proteomes" id="UP001399917"/>
    </source>
</evidence>
<comment type="caution">
    <text evidence="9">The sequence shown here is derived from an EMBL/GenBank/DDBJ whole genome shotgun (WGS) entry which is preliminary data.</text>
</comment>
<evidence type="ECO:0000313" key="9">
    <source>
        <dbReference type="EMBL" id="GAA3862323.1"/>
    </source>
</evidence>
<evidence type="ECO:0000256" key="8">
    <source>
        <dbReference type="SAM" id="Phobius"/>
    </source>
</evidence>
<dbReference type="PANTHER" id="PTHR23535:SF2">
    <property type="entry name" value="SUGAR EFFLUX TRANSPORTER A-RELATED"/>
    <property type="match status" value="1"/>
</dbReference>
<evidence type="ECO:0000256" key="2">
    <source>
        <dbReference type="ARBA" id="ARBA00022448"/>
    </source>
</evidence>
<keyword evidence="7 8" id="KW-0472">Membrane</keyword>
<evidence type="ECO:0000256" key="5">
    <source>
        <dbReference type="ARBA" id="ARBA00022692"/>
    </source>
</evidence>
<keyword evidence="10" id="KW-1185">Reference proteome</keyword>
<feature type="transmembrane region" description="Helical" evidence="8">
    <location>
        <begin position="79"/>
        <end position="98"/>
    </location>
</feature>
<evidence type="ECO:0000256" key="6">
    <source>
        <dbReference type="ARBA" id="ARBA00022989"/>
    </source>
</evidence>
<evidence type="ECO:0000256" key="4">
    <source>
        <dbReference type="ARBA" id="ARBA00022597"/>
    </source>
</evidence>
<keyword evidence="4" id="KW-0762">Sugar transport</keyword>